<evidence type="ECO:0000256" key="2">
    <source>
        <dbReference type="ARBA" id="ARBA00007441"/>
    </source>
</evidence>
<dbReference type="InterPro" id="IPR015421">
    <property type="entry name" value="PyrdxlP-dep_Trfase_major"/>
</dbReference>
<reference evidence="8" key="1">
    <citation type="submission" date="2021-10" db="EMBL/GenBank/DDBJ databases">
        <title>Tropical sea cucumber genome reveals ecological adaptation and Cuvierian tubules defense mechanism.</title>
        <authorList>
            <person name="Chen T."/>
        </authorList>
    </citation>
    <scope>NUCLEOTIDE SEQUENCE</scope>
    <source>
        <strain evidence="8">Nanhai2018</strain>
        <tissue evidence="8">Muscle</tissue>
    </source>
</reference>
<evidence type="ECO:0000313" key="8">
    <source>
        <dbReference type="EMBL" id="KAJ8036129.1"/>
    </source>
</evidence>
<dbReference type="Gene3D" id="3.40.640.10">
    <property type="entry name" value="Type I PLP-dependent aspartate aminotransferase-like (Major domain)"/>
    <property type="match status" value="1"/>
</dbReference>
<dbReference type="GO" id="GO:0006520">
    <property type="term" value="P:amino acid metabolic process"/>
    <property type="evidence" value="ECO:0007669"/>
    <property type="project" value="InterPro"/>
</dbReference>
<dbReference type="GO" id="GO:0030170">
    <property type="term" value="F:pyridoxal phosphate binding"/>
    <property type="evidence" value="ECO:0007669"/>
    <property type="project" value="InterPro"/>
</dbReference>
<dbReference type="SUPFAM" id="SSF53383">
    <property type="entry name" value="PLP-dependent transferases"/>
    <property type="match status" value="1"/>
</dbReference>
<keyword evidence="4" id="KW-0808">Transferase</keyword>
<evidence type="ECO:0000256" key="1">
    <source>
        <dbReference type="ARBA" id="ARBA00001933"/>
    </source>
</evidence>
<dbReference type="OrthoDB" id="7042322at2759"/>
<feature type="compositionally biased region" description="Polar residues" evidence="6">
    <location>
        <begin position="1"/>
        <end position="10"/>
    </location>
</feature>
<comment type="cofactor">
    <cofactor evidence="1">
        <name>pyridoxal 5'-phosphate</name>
        <dbReference type="ChEBI" id="CHEBI:597326"/>
    </cofactor>
</comment>
<proteinExistence type="inferred from homology"/>
<keyword evidence="5" id="KW-0663">Pyridoxal phosphate</keyword>
<dbReference type="Proteomes" id="UP001152320">
    <property type="component" value="Chromosome 9"/>
</dbReference>
<feature type="region of interest" description="Disordered" evidence="6">
    <location>
        <begin position="1"/>
        <end position="23"/>
    </location>
</feature>
<keyword evidence="9" id="KW-1185">Reference proteome</keyword>
<gene>
    <name evidence="8" type="ORF">HOLleu_20010</name>
</gene>
<protein>
    <recommendedName>
        <fullName evidence="7">Aminotransferase class I/classII large domain-containing protein</fullName>
    </recommendedName>
</protein>
<dbReference type="PANTHER" id="PTHR46383">
    <property type="entry name" value="ASPARTATE AMINOTRANSFERASE"/>
    <property type="match status" value="1"/>
</dbReference>
<evidence type="ECO:0000256" key="4">
    <source>
        <dbReference type="ARBA" id="ARBA00022679"/>
    </source>
</evidence>
<evidence type="ECO:0000313" key="9">
    <source>
        <dbReference type="Proteomes" id="UP001152320"/>
    </source>
</evidence>
<evidence type="ECO:0000256" key="3">
    <source>
        <dbReference type="ARBA" id="ARBA00022576"/>
    </source>
</evidence>
<organism evidence="8 9">
    <name type="scientific">Holothuria leucospilota</name>
    <name type="common">Black long sea cucumber</name>
    <name type="synonym">Mertensiothuria leucospilota</name>
    <dbReference type="NCBI Taxonomy" id="206669"/>
    <lineage>
        <taxon>Eukaryota</taxon>
        <taxon>Metazoa</taxon>
        <taxon>Echinodermata</taxon>
        <taxon>Eleutherozoa</taxon>
        <taxon>Echinozoa</taxon>
        <taxon>Holothuroidea</taxon>
        <taxon>Aspidochirotacea</taxon>
        <taxon>Aspidochirotida</taxon>
        <taxon>Holothuriidae</taxon>
        <taxon>Holothuria</taxon>
    </lineage>
</organism>
<comment type="similarity">
    <text evidence="2">Belongs to the class-I pyridoxal-phosphate-dependent aminotransferase family.</text>
</comment>
<evidence type="ECO:0000259" key="7">
    <source>
        <dbReference type="Pfam" id="PF00155"/>
    </source>
</evidence>
<dbReference type="Gene3D" id="3.90.1150.10">
    <property type="entry name" value="Aspartate Aminotransferase, domain 1"/>
    <property type="match status" value="1"/>
</dbReference>
<dbReference type="EMBL" id="JAIZAY010000009">
    <property type="protein sequence ID" value="KAJ8036129.1"/>
    <property type="molecule type" value="Genomic_DNA"/>
</dbReference>
<dbReference type="InterPro" id="IPR015424">
    <property type="entry name" value="PyrdxlP-dep_Trfase"/>
</dbReference>
<evidence type="ECO:0000256" key="6">
    <source>
        <dbReference type="SAM" id="MobiDB-lite"/>
    </source>
</evidence>
<dbReference type="PANTHER" id="PTHR46383:SF1">
    <property type="entry name" value="ASPARTATE AMINOTRANSFERASE"/>
    <property type="match status" value="1"/>
</dbReference>
<dbReference type="AlphaFoldDB" id="A0A9Q1C0W6"/>
<keyword evidence="3" id="KW-0032">Aminotransferase</keyword>
<dbReference type="Pfam" id="PF00155">
    <property type="entry name" value="Aminotran_1_2"/>
    <property type="match status" value="1"/>
</dbReference>
<feature type="compositionally biased region" description="Basic and acidic residues" evidence="6">
    <location>
        <begin position="11"/>
        <end position="23"/>
    </location>
</feature>
<dbReference type="GO" id="GO:0008483">
    <property type="term" value="F:transaminase activity"/>
    <property type="evidence" value="ECO:0007669"/>
    <property type="project" value="UniProtKB-KW"/>
</dbReference>
<name>A0A9Q1C0W6_HOLLE</name>
<feature type="domain" description="Aminotransferase class I/classII large" evidence="7">
    <location>
        <begin position="57"/>
        <end position="132"/>
    </location>
</feature>
<accession>A0A9Q1C0W6</accession>
<comment type="caution">
    <text evidence="8">The sequence shown here is derived from an EMBL/GenBank/DDBJ whole genome shotgun (WGS) entry which is preliminary data.</text>
</comment>
<dbReference type="InterPro" id="IPR015422">
    <property type="entry name" value="PyrdxlP-dep_Trfase_small"/>
</dbReference>
<dbReference type="InterPro" id="IPR004839">
    <property type="entry name" value="Aminotransferase_I/II_large"/>
</dbReference>
<evidence type="ECO:0000256" key="5">
    <source>
        <dbReference type="ARBA" id="ARBA00022898"/>
    </source>
</evidence>
<dbReference type="InterPro" id="IPR050596">
    <property type="entry name" value="AspAT/PAT-like"/>
</dbReference>
<sequence length="162" mass="18208">MSTNMENQSVEGKDKNPQSHGDDFLLPHLRRYHGASNLAFNELVKKKRELGDHIYHLAFGQSPFPVMKEAQEALARNAGQAAYLDVAGLPKLREAICRFHDKYDNLSHFAAGDVVVGPGSKELIFLLMSVFSGGKCYHFVEIKKNCQIESLMMINVEKETQI</sequence>